<sequence length="472" mass="53107">MPMLRDKFPLDLIRAWDTKIGPDADEREYNLQKFLEFTQWKANLLATPRKEGGKDVTFSAAALAVTATGSCPFCENQHEAAAYEKFIRVDLPRGWAWCAPRASPLNVCRLAIGRETAARVECAQWMAADELITCSCSQTRRTSRLGRPNPAACNEAWWPREIAGSRLQIARARAYGQDGTHVTVNCLLDTSAQGKDRLETVGGGVAPERRLRRVEFRLGDDSDSEQRASKRWPFPGSVEGSPNARTAHRTARLKAPRHIDQGRSLLRFCHGPYEEKRDRPVCAGNATQLGGLRKTPPRPGGGEEDPLHEDSVKSKQWESPLRTMLNREMQGCWRSLRTICLSKERYQVSLPWGGGQPDLPVNVKQAMRRLTAVGRRLPMGQGQSGLHINHKAAHLVSPTPRGIQGEGEERRCRVVFDCSARYGRTSLNSQMEAGYTIQTDLLRALLRFRHLRVRLQADIEKRPDPRRRPGRL</sequence>
<proteinExistence type="predicted"/>
<dbReference type="PANTHER" id="PTHR47331:SF5">
    <property type="entry name" value="RIBONUCLEASE H"/>
    <property type="match status" value="1"/>
</dbReference>
<evidence type="ECO:0000313" key="3">
    <source>
        <dbReference type="Proteomes" id="UP000054630"/>
    </source>
</evidence>
<feature type="region of interest" description="Disordered" evidence="1">
    <location>
        <begin position="277"/>
        <end position="316"/>
    </location>
</feature>
<dbReference type="Proteomes" id="UP000054630">
    <property type="component" value="Unassembled WGS sequence"/>
</dbReference>
<evidence type="ECO:0000256" key="1">
    <source>
        <dbReference type="SAM" id="MobiDB-lite"/>
    </source>
</evidence>
<feature type="compositionally biased region" description="Basic and acidic residues" evidence="1">
    <location>
        <begin position="219"/>
        <end position="228"/>
    </location>
</feature>
<dbReference type="PANTHER" id="PTHR47331">
    <property type="entry name" value="PHD-TYPE DOMAIN-CONTAINING PROTEIN"/>
    <property type="match status" value="1"/>
</dbReference>
<organism evidence="2 3">
    <name type="scientific">Trichinella nelsoni</name>
    <dbReference type="NCBI Taxonomy" id="6336"/>
    <lineage>
        <taxon>Eukaryota</taxon>
        <taxon>Metazoa</taxon>
        <taxon>Ecdysozoa</taxon>
        <taxon>Nematoda</taxon>
        <taxon>Enoplea</taxon>
        <taxon>Dorylaimia</taxon>
        <taxon>Trichinellida</taxon>
        <taxon>Trichinellidae</taxon>
        <taxon>Trichinella</taxon>
    </lineage>
</organism>
<comment type="caution">
    <text evidence="2">The sequence shown here is derived from an EMBL/GenBank/DDBJ whole genome shotgun (WGS) entry which is preliminary data.</text>
</comment>
<protein>
    <submittedName>
        <fullName evidence="2">Uncharacterized protein</fullName>
    </submittedName>
</protein>
<name>A0A0V0RGC1_9BILA</name>
<dbReference type="AlphaFoldDB" id="A0A0V0RGC1"/>
<dbReference type="STRING" id="6336.A0A0V0RGC1"/>
<evidence type="ECO:0000313" key="2">
    <source>
        <dbReference type="EMBL" id="KRX13338.1"/>
    </source>
</evidence>
<keyword evidence="3" id="KW-1185">Reference proteome</keyword>
<feature type="region of interest" description="Disordered" evidence="1">
    <location>
        <begin position="219"/>
        <end position="252"/>
    </location>
</feature>
<dbReference type="EMBL" id="JYDL01000207">
    <property type="protein sequence ID" value="KRX13338.1"/>
    <property type="molecule type" value="Genomic_DNA"/>
</dbReference>
<reference evidence="2 3" key="1">
    <citation type="submission" date="2015-01" db="EMBL/GenBank/DDBJ databases">
        <title>Evolution of Trichinella species and genotypes.</title>
        <authorList>
            <person name="Korhonen P.K."/>
            <person name="Edoardo P."/>
            <person name="Giuseppe L.R."/>
            <person name="Gasser R.B."/>
        </authorList>
    </citation>
    <scope>NUCLEOTIDE SEQUENCE [LARGE SCALE GENOMIC DNA]</scope>
    <source>
        <strain evidence="2">ISS37</strain>
    </source>
</reference>
<gene>
    <name evidence="2" type="ORF">T07_8568</name>
</gene>
<accession>A0A0V0RGC1</accession>